<dbReference type="GO" id="GO:0016539">
    <property type="term" value="P:intein-mediated protein splicing"/>
    <property type="evidence" value="ECO:0007669"/>
    <property type="project" value="InterPro"/>
</dbReference>
<protein>
    <recommendedName>
        <fullName evidence="1">Hint domain-containing protein</fullName>
    </recommendedName>
</protein>
<feature type="non-terminal residue" evidence="2">
    <location>
        <position position="1"/>
    </location>
</feature>
<reference evidence="2" key="1">
    <citation type="journal article" date="2015" name="Nature">
        <title>Complex archaea that bridge the gap between prokaryotes and eukaryotes.</title>
        <authorList>
            <person name="Spang A."/>
            <person name="Saw J.H."/>
            <person name="Jorgensen S.L."/>
            <person name="Zaremba-Niedzwiedzka K."/>
            <person name="Martijn J."/>
            <person name="Lind A.E."/>
            <person name="van Eijk R."/>
            <person name="Schleper C."/>
            <person name="Guy L."/>
            <person name="Ettema T.J."/>
        </authorList>
    </citation>
    <scope>NUCLEOTIDE SEQUENCE</scope>
</reference>
<dbReference type="Gene3D" id="3.30.420.240">
    <property type="match status" value="1"/>
</dbReference>
<dbReference type="AlphaFoldDB" id="A0A0F9DP71"/>
<proteinExistence type="predicted"/>
<dbReference type="PROSITE" id="PS50817">
    <property type="entry name" value="INTEIN_N_TER"/>
    <property type="match status" value="1"/>
</dbReference>
<dbReference type="CDD" id="cd00081">
    <property type="entry name" value="Hint"/>
    <property type="match status" value="1"/>
</dbReference>
<dbReference type="InterPro" id="IPR006141">
    <property type="entry name" value="Intein_N"/>
</dbReference>
<name>A0A0F9DP71_9ZZZZ</name>
<feature type="non-terminal residue" evidence="2">
    <location>
        <position position="638"/>
    </location>
</feature>
<evidence type="ECO:0000259" key="1">
    <source>
        <dbReference type="SMART" id="SM00306"/>
    </source>
</evidence>
<dbReference type="Gene3D" id="2.170.16.10">
    <property type="entry name" value="Hedgehog/Intein (Hint) domain"/>
    <property type="match status" value="1"/>
</dbReference>
<evidence type="ECO:0000313" key="2">
    <source>
        <dbReference type="EMBL" id="KKL63524.1"/>
    </source>
</evidence>
<dbReference type="Gene3D" id="3.40.50.300">
    <property type="entry name" value="P-loop containing nucleotide triphosphate hydrolases"/>
    <property type="match status" value="1"/>
</dbReference>
<dbReference type="SMART" id="SM00306">
    <property type="entry name" value="HintN"/>
    <property type="match status" value="1"/>
</dbReference>
<dbReference type="InterPro" id="IPR003587">
    <property type="entry name" value="Hint_dom_N"/>
</dbReference>
<organism evidence="2">
    <name type="scientific">marine sediment metagenome</name>
    <dbReference type="NCBI Taxonomy" id="412755"/>
    <lineage>
        <taxon>unclassified sequences</taxon>
        <taxon>metagenomes</taxon>
        <taxon>ecological metagenomes</taxon>
    </lineage>
</organism>
<dbReference type="InterPro" id="IPR027417">
    <property type="entry name" value="P-loop_NTPase"/>
</dbReference>
<dbReference type="EMBL" id="LAZR01028138">
    <property type="protein sequence ID" value="KKL63524.1"/>
    <property type="molecule type" value="Genomic_DNA"/>
</dbReference>
<accession>A0A0F9DP71</accession>
<dbReference type="SUPFAM" id="SSF51294">
    <property type="entry name" value="Hedgehog/intein (Hint) domain"/>
    <property type="match status" value="1"/>
</dbReference>
<comment type="caution">
    <text evidence="2">The sequence shown here is derived from an EMBL/GenBank/DDBJ whole genome shotgun (WGS) entry which is preliminary data.</text>
</comment>
<dbReference type="InterPro" id="IPR036844">
    <property type="entry name" value="Hint_dom_sf"/>
</dbReference>
<gene>
    <name evidence="2" type="ORF">LCGC14_2174240</name>
</gene>
<feature type="domain" description="Hint" evidence="1">
    <location>
        <begin position="480"/>
        <end position="562"/>
    </location>
</feature>
<sequence>NFVEKLEQGQQELQVKFDNWNRLGKLKNSMSLDEFNKKAAYLLRDPSIWAYGTLKDKQGNKLEVHPFQDRIMNDKNRFVHIHAANQMGKTWAAAVVKGLHHAIHVNNASVMIISAVEDQAIGILDEMKWMAKRARIDYDELIGDVSNRAELHLYFGKDNISVIRTFPPTMSVLSFPSTLTEMDENNFWEKIGKLEPTEYYDQCVEPRSNATKNWKHPFLTMGQIVGITNPNGKQGLGFRCLNDSRYNNYKYCWLANPNNTLEEYLFHKKRLPSYRFASIYAATYEDVEGGFITRDQYDNFASYGHRMIIPPQATIYLGGDFASEDPKGKNRDWNVIYGVIQVKRVEKDAEERLPRLKVVYMKEWPPGTASRVVYDEIRRLRDSGVNITKFAYDKVGIGDKVANDLIDRGILSRYNIEVLTYSLPNKSDVFINFQTMFEQGLIEGCDIPKLKDQIFGLKVEQPLGSVHLKIHHATEGIKDDHCFIARTKVLTGDGQIPIEKIKVGDYVLTRKGFRKVIATGNRLEKTITKFGLTGTPDHPFITKNGIKRFKYVNALDTLYIWNEKLLSIKEGNIIDILIQNTNILGIITGLTLNGKKLLKHFIDKSGKILMVPFQKVMQYITKMEIPSITLLTILNSPL</sequence>